<keyword evidence="1" id="KW-1133">Transmembrane helix</keyword>
<organism evidence="2 3">
    <name type="scientific">Aerococcus viridans (strain ATCC 11563 / DSM 20340 / CCUG 4311 / JCM 20461 / NBRC 12219 / NCTC 8251 / M1)</name>
    <dbReference type="NCBI Taxonomy" id="655812"/>
    <lineage>
        <taxon>Bacteria</taxon>
        <taxon>Bacillati</taxon>
        <taxon>Bacillota</taxon>
        <taxon>Bacilli</taxon>
        <taxon>Lactobacillales</taxon>
        <taxon>Aerococcaceae</taxon>
        <taxon>Aerococcus</taxon>
    </lineage>
</organism>
<feature type="transmembrane region" description="Helical" evidence="1">
    <location>
        <begin position="232"/>
        <end position="261"/>
    </location>
</feature>
<reference evidence="2 3" key="1">
    <citation type="submission" date="2010-04" db="EMBL/GenBank/DDBJ databases">
        <authorList>
            <person name="Muzny D."/>
            <person name="Qin X."/>
            <person name="Deng J."/>
            <person name="Jiang H."/>
            <person name="Liu Y."/>
            <person name="Qu J."/>
            <person name="Song X.-Z."/>
            <person name="Zhang L."/>
            <person name="Thornton R."/>
            <person name="Coyle M."/>
            <person name="Francisco L."/>
            <person name="Jackson L."/>
            <person name="Javaid M."/>
            <person name="Korchina V."/>
            <person name="Kovar C."/>
            <person name="Mata R."/>
            <person name="Mathew T."/>
            <person name="Ngo R."/>
            <person name="Nguyen L."/>
            <person name="Nguyen N."/>
            <person name="Okwuonu G."/>
            <person name="Ongeri F."/>
            <person name="Pham C."/>
            <person name="Simmons D."/>
            <person name="Wilczek-Boney K."/>
            <person name="Hale W."/>
            <person name="Jakkamsetti A."/>
            <person name="Pham P."/>
            <person name="Ruth R."/>
            <person name="San Lucas F."/>
            <person name="Warren J."/>
            <person name="Zhang J."/>
            <person name="Zhao Z."/>
            <person name="Zhou C."/>
            <person name="Zhu D."/>
            <person name="Lee S."/>
            <person name="Bess C."/>
            <person name="Blankenburg K."/>
            <person name="Forbes L."/>
            <person name="Fu Q."/>
            <person name="Gubbala S."/>
            <person name="Hirani K."/>
            <person name="Jayaseelan J.C."/>
            <person name="Lara F."/>
            <person name="Munidasa M."/>
            <person name="Palculict T."/>
            <person name="Patil S."/>
            <person name="Pu L.-L."/>
            <person name="Saada N."/>
            <person name="Tang L."/>
            <person name="Weissenberger G."/>
            <person name="Zhu Y."/>
            <person name="Hemphill L."/>
            <person name="Shang Y."/>
            <person name="Youmans B."/>
            <person name="Ayvaz T."/>
            <person name="Ross M."/>
            <person name="Santibanez J."/>
            <person name="Aqrawi P."/>
            <person name="Gross S."/>
            <person name="Joshi V."/>
            <person name="Fowler G."/>
            <person name="Nazareth L."/>
            <person name="Reid J."/>
            <person name="Worley K."/>
            <person name="Petrosino J."/>
            <person name="Highlander S."/>
            <person name="Gibbs R."/>
            <person name="Gibbs R."/>
        </authorList>
    </citation>
    <scope>NUCLEOTIDE SEQUENCE [LARGE SCALE GENOMIC DNA]</scope>
    <source>
        <strain evidence="2 3">ATCC 11563</strain>
    </source>
</reference>
<gene>
    <name evidence="2" type="ORF">HMPREF0061_0448</name>
</gene>
<evidence type="ECO:0000256" key="1">
    <source>
        <dbReference type="SAM" id="Phobius"/>
    </source>
</evidence>
<feature type="transmembrane region" description="Helical" evidence="1">
    <location>
        <begin position="151"/>
        <end position="172"/>
    </location>
</feature>
<evidence type="ECO:0000313" key="3">
    <source>
        <dbReference type="Proteomes" id="UP000003764"/>
    </source>
</evidence>
<sequence length="312" mass="35182">MSFPILEVESLTGEISLKNSITQNGKHLSTKPNLLAIIIVIELVLGGAGRLLTFGPLTIRYILFLLAILYFIFKIIRNNFKVEKNIFHIPVVVFFFFYLISIMNGMIRGYPISDIVLSSQGYLYLLIFFPFTLFINTTEKAKIALNIFNKAAFFLALFSIGIFVALSARPSLYSVINPLLMNLEYGHLSMRYGLPSVFLKTSPYMAIAFIHELYKYVSLSNERTFFSIIRMFILLVGCLTTMTMGIWVSLVFGILLVISFSKGSKKLAALLLTIVVGIAVTLIFSEFLSSTLVNRISRTDSSYIIKSNLINY</sequence>
<evidence type="ECO:0000313" key="2">
    <source>
        <dbReference type="EMBL" id="EFG50225.1"/>
    </source>
</evidence>
<keyword evidence="1" id="KW-0812">Transmembrane</keyword>
<dbReference type="EMBL" id="ADNT01000039">
    <property type="protein sequence ID" value="EFG50225.1"/>
    <property type="molecule type" value="Genomic_DNA"/>
</dbReference>
<feature type="transmembrane region" description="Helical" evidence="1">
    <location>
        <begin position="267"/>
        <end position="288"/>
    </location>
</feature>
<proteinExistence type="predicted"/>
<keyword evidence="3" id="KW-1185">Reference proteome</keyword>
<feature type="transmembrane region" description="Helical" evidence="1">
    <location>
        <begin position="88"/>
        <end position="110"/>
    </location>
</feature>
<dbReference type="Proteomes" id="UP000003764">
    <property type="component" value="Unassembled WGS sequence"/>
</dbReference>
<feature type="transmembrane region" description="Helical" evidence="1">
    <location>
        <begin position="122"/>
        <end position="139"/>
    </location>
</feature>
<feature type="transmembrane region" description="Helical" evidence="1">
    <location>
        <begin position="192"/>
        <end position="211"/>
    </location>
</feature>
<keyword evidence="1" id="KW-0472">Membrane</keyword>
<feature type="transmembrane region" description="Helical" evidence="1">
    <location>
        <begin position="58"/>
        <end position="76"/>
    </location>
</feature>
<protein>
    <submittedName>
        <fullName evidence="2">Uncharacterized protein</fullName>
    </submittedName>
</protein>
<name>A0ABN0AA83_AERVM</name>
<comment type="caution">
    <text evidence="2">The sequence shown here is derived from an EMBL/GenBank/DDBJ whole genome shotgun (WGS) entry which is preliminary data.</text>
</comment>
<accession>A0ABN0AA83</accession>